<accession>A0A9P0QJG8</accession>
<gene>
    <name evidence="1" type="ORF">ACAOBT_LOCUS38633</name>
</gene>
<name>A0A9P0QJG8_ACAOB</name>
<sequence length="56" mass="6407">MKADSSMKDDFHLLSWRNFGSKDCLLICTCLSCFKNSSSFFFNLLILGRLLCSSFN</sequence>
<protein>
    <submittedName>
        <fullName evidence="1">Uncharacterized protein</fullName>
    </submittedName>
</protein>
<dbReference type="Proteomes" id="UP001152888">
    <property type="component" value="Unassembled WGS sequence"/>
</dbReference>
<dbReference type="AlphaFoldDB" id="A0A9P0QJG8"/>
<evidence type="ECO:0000313" key="2">
    <source>
        <dbReference type="Proteomes" id="UP001152888"/>
    </source>
</evidence>
<keyword evidence="2" id="KW-1185">Reference proteome</keyword>
<reference evidence="1" key="1">
    <citation type="submission" date="2022-03" db="EMBL/GenBank/DDBJ databases">
        <authorList>
            <person name="Sayadi A."/>
        </authorList>
    </citation>
    <scope>NUCLEOTIDE SEQUENCE</scope>
</reference>
<dbReference type="EMBL" id="CAKOFQ010012564">
    <property type="protein sequence ID" value="CAH2021581.1"/>
    <property type="molecule type" value="Genomic_DNA"/>
</dbReference>
<proteinExistence type="predicted"/>
<organism evidence="1 2">
    <name type="scientific">Acanthoscelides obtectus</name>
    <name type="common">Bean weevil</name>
    <name type="synonym">Bruchus obtectus</name>
    <dbReference type="NCBI Taxonomy" id="200917"/>
    <lineage>
        <taxon>Eukaryota</taxon>
        <taxon>Metazoa</taxon>
        <taxon>Ecdysozoa</taxon>
        <taxon>Arthropoda</taxon>
        <taxon>Hexapoda</taxon>
        <taxon>Insecta</taxon>
        <taxon>Pterygota</taxon>
        <taxon>Neoptera</taxon>
        <taxon>Endopterygota</taxon>
        <taxon>Coleoptera</taxon>
        <taxon>Polyphaga</taxon>
        <taxon>Cucujiformia</taxon>
        <taxon>Chrysomeloidea</taxon>
        <taxon>Chrysomelidae</taxon>
        <taxon>Bruchinae</taxon>
        <taxon>Bruchini</taxon>
        <taxon>Acanthoscelides</taxon>
    </lineage>
</organism>
<evidence type="ECO:0000313" key="1">
    <source>
        <dbReference type="EMBL" id="CAH2021581.1"/>
    </source>
</evidence>
<comment type="caution">
    <text evidence="1">The sequence shown here is derived from an EMBL/GenBank/DDBJ whole genome shotgun (WGS) entry which is preliminary data.</text>
</comment>